<dbReference type="GO" id="GO:0005886">
    <property type="term" value="C:plasma membrane"/>
    <property type="evidence" value="ECO:0007669"/>
    <property type="project" value="UniProtKB-SubCell"/>
</dbReference>
<dbReference type="EMBL" id="SOFF01000040">
    <property type="protein sequence ID" value="TFB85793.1"/>
    <property type="molecule type" value="Genomic_DNA"/>
</dbReference>
<protein>
    <submittedName>
        <fullName evidence="7">MFS transporter</fullName>
    </submittedName>
</protein>
<accession>A0A1H8EMX3</accession>
<keyword evidence="5" id="KW-0472">Membrane</keyword>
<sequence length="388" mass="39556">MIRKVWPLVAAAIALGIDAYVLAGVLPSIADSLTTTVAAVGLGVTAFTGAYALAGPMMSGRLSRGHTARALLIALGVFNLGNLITVVAPGIEVFLASRLIAGAGAGVLTAVAMVTAAAMVTKPERGRATAMVTFGLSAGTVIGVPVGMLIGDLLNWRWTMGLVVVVGVLGMLALAARARTLPSLPKSIGPAIGVFRSARTCVGVLIAFLLGVASLGLYTYVLPMAETQGLEGWGFALVWAWGIGGVTGSALIGRPLDTYGPRVLLIVLPGVLLTSFVAMWVSDSPAVWLIAAALWGAAGWASVPTVQQALVGDRPEQAMPIIAFQMAAMYLGSAVGAAAGSSLLLTGTRATELIVWALIPAGLAVVLAAWFSISALRRQPEPRATVAA</sequence>
<proteinExistence type="predicted"/>
<comment type="caution">
    <text evidence="7">The sequence shown here is derived from an EMBL/GenBank/DDBJ whole genome shotgun (WGS) entry which is preliminary data.</text>
</comment>
<dbReference type="STRING" id="1424661.SAMN05216281_1052"/>
<keyword evidence="2" id="KW-1003">Cell membrane</keyword>
<gene>
    <name evidence="7" type="ORF">E3O10_14675</name>
</gene>
<evidence type="ECO:0000256" key="1">
    <source>
        <dbReference type="ARBA" id="ARBA00004651"/>
    </source>
</evidence>
<dbReference type="InterPro" id="IPR011701">
    <property type="entry name" value="MFS"/>
</dbReference>
<dbReference type="PANTHER" id="PTHR43124:SF10">
    <property type="entry name" value="PURINE EFFLUX PUMP PBUE"/>
    <property type="match status" value="1"/>
</dbReference>
<dbReference type="InterPro" id="IPR020846">
    <property type="entry name" value="MFS_dom"/>
</dbReference>
<dbReference type="PROSITE" id="PS50850">
    <property type="entry name" value="MFS"/>
    <property type="match status" value="1"/>
</dbReference>
<evidence type="ECO:0000313" key="8">
    <source>
        <dbReference type="Proteomes" id="UP000297654"/>
    </source>
</evidence>
<dbReference type="Proteomes" id="UP000297654">
    <property type="component" value="Unassembled WGS sequence"/>
</dbReference>
<dbReference type="Gene3D" id="1.20.1250.20">
    <property type="entry name" value="MFS general substrate transporter like domains"/>
    <property type="match status" value="2"/>
</dbReference>
<dbReference type="Pfam" id="PF07690">
    <property type="entry name" value="MFS_1"/>
    <property type="match status" value="1"/>
</dbReference>
<evidence type="ECO:0000256" key="4">
    <source>
        <dbReference type="ARBA" id="ARBA00022989"/>
    </source>
</evidence>
<name>A0A1H8EMX3_9MICO</name>
<evidence type="ECO:0000256" key="3">
    <source>
        <dbReference type="ARBA" id="ARBA00022692"/>
    </source>
</evidence>
<keyword evidence="8" id="KW-1185">Reference proteome</keyword>
<evidence type="ECO:0000256" key="2">
    <source>
        <dbReference type="ARBA" id="ARBA00022475"/>
    </source>
</evidence>
<dbReference type="OrthoDB" id="9814237at2"/>
<organism evidence="7 8">
    <name type="scientific">Cryobacterium luteum</name>
    <dbReference type="NCBI Taxonomy" id="1424661"/>
    <lineage>
        <taxon>Bacteria</taxon>
        <taxon>Bacillati</taxon>
        <taxon>Actinomycetota</taxon>
        <taxon>Actinomycetes</taxon>
        <taxon>Micrococcales</taxon>
        <taxon>Microbacteriaceae</taxon>
        <taxon>Cryobacterium</taxon>
    </lineage>
</organism>
<dbReference type="AlphaFoldDB" id="A0A1H8EMX3"/>
<evidence type="ECO:0000256" key="5">
    <source>
        <dbReference type="ARBA" id="ARBA00023136"/>
    </source>
</evidence>
<reference evidence="7 8" key="1">
    <citation type="submission" date="2019-03" db="EMBL/GenBank/DDBJ databases">
        <title>Genomics of glacier-inhabiting Cryobacterium strains.</title>
        <authorList>
            <person name="Liu Q."/>
            <person name="Xin Y.-H."/>
        </authorList>
    </citation>
    <scope>NUCLEOTIDE SEQUENCE [LARGE SCALE GENOMIC DNA]</scope>
    <source>
        <strain evidence="7 8">Hh15</strain>
    </source>
</reference>
<evidence type="ECO:0000313" key="7">
    <source>
        <dbReference type="EMBL" id="TFB85793.1"/>
    </source>
</evidence>
<dbReference type="InterPro" id="IPR050189">
    <property type="entry name" value="MFS_Efflux_Transporters"/>
</dbReference>
<dbReference type="PANTHER" id="PTHR43124">
    <property type="entry name" value="PURINE EFFLUX PUMP PBUE"/>
    <property type="match status" value="1"/>
</dbReference>
<keyword evidence="4" id="KW-1133">Transmembrane helix</keyword>
<dbReference type="RefSeq" id="WP_092108683.1">
    <property type="nucleotide sequence ID" value="NZ_FOCN01000005.1"/>
</dbReference>
<dbReference type="InterPro" id="IPR036259">
    <property type="entry name" value="MFS_trans_sf"/>
</dbReference>
<evidence type="ECO:0000259" key="6">
    <source>
        <dbReference type="PROSITE" id="PS50850"/>
    </source>
</evidence>
<dbReference type="SUPFAM" id="SSF103473">
    <property type="entry name" value="MFS general substrate transporter"/>
    <property type="match status" value="1"/>
</dbReference>
<keyword evidence="3" id="KW-0812">Transmembrane</keyword>
<dbReference type="GO" id="GO:0022857">
    <property type="term" value="F:transmembrane transporter activity"/>
    <property type="evidence" value="ECO:0007669"/>
    <property type="project" value="InterPro"/>
</dbReference>
<comment type="subcellular location">
    <subcellularLocation>
        <location evidence="1">Cell membrane</location>
        <topology evidence="1">Multi-pass membrane protein</topology>
    </subcellularLocation>
</comment>
<feature type="domain" description="Major facilitator superfamily (MFS) profile" evidence="6">
    <location>
        <begin position="4"/>
        <end position="380"/>
    </location>
</feature>